<dbReference type="CTD" id="41711"/>
<dbReference type="OrthoDB" id="6380928at2759"/>
<dbReference type="KEGG" id="hazt:125178841"/>
<protein>
    <submittedName>
        <fullName evidence="4">Uncharacterized protein LOC125178841</fullName>
    </submittedName>
</protein>
<gene>
    <name evidence="4" type="primary">LOC125178841</name>
</gene>
<organism evidence="3 4">
    <name type="scientific">Hyalella azteca</name>
    <name type="common">Amphipod</name>
    <dbReference type="NCBI Taxonomy" id="294128"/>
    <lineage>
        <taxon>Eukaryota</taxon>
        <taxon>Metazoa</taxon>
        <taxon>Ecdysozoa</taxon>
        <taxon>Arthropoda</taxon>
        <taxon>Crustacea</taxon>
        <taxon>Multicrustacea</taxon>
        <taxon>Malacostraca</taxon>
        <taxon>Eumalacostraca</taxon>
        <taxon>Peracarida</taxon>
        <taxon>Amphipoda</taxon>
        <taxon>Senticaudata</taxon>
        <taxon>Talitrida</taxon>
        <taxon>Talitroidea</taxon>
        <taxon>Hyalellidae</taxon>
        <taxon>Hyalella</taxon>
    </lineage>
</organism>
<feature type="compositionally biased region" description="Polar residues" evidence="1">
    <location>
        <begin position="171"/>
        <end position="180"/>
    </location>
</feature>
<feature type="region of interest" description="Disordered" evidence="1">
    <location>
        <begin position="158"/>
        <end position="180"/>
    </location>
</feature>
<reference evidence="4" key="1">
    <citation type="submission" date="2025-08" db="UniProtKB">
        <authorList>
            <consortium name="RefSeq"/>
        </authorList>
    </citation>
    <scope>IDENTIFICATION</scope>
    <source>
        <tissue evidence="4">Whole organism</tissue>
    </source>
</reference>
<sequence length="180" mass="20105">MLPWSKLRAFTALLLFVASELHGANGACSQFGHSCFGAHGKRSGAHSAPSPLAEALVSYRESYDIPSVNHIGDYNYRAGLGSQPEEYPLQTVDYFEEGFKNSIDRQVLQGGYESEEDFENRQVLPPWLLIKELSDGKEEEVLNNRNEAGLDLQNFVGQDSQDAGHEPFTRKLNNNQAIMR</sequence>
<name>A0A979FQX1_HYAAZ</name>
<evidence type="ECO:0000313" key="3">
    <source>
        <dbReference type="Proteomes" id="UP000694843"/>
    </source>
</evidence>
<keyword evidence="2" id="KW-0732">Signal</keyword>
<evidence type="ECO:0000313" key="4">
    <source>
        <dbReference type="RefSeq" id="XP_047739503.1"/>
    </source>
</evidence>
<accession>A0A979FQX1</accession>
<dbReference type="RefSeq" id="XP_047739503.1">
    <property type="nucleotide sequence ID" value="XM_047883547.1"/>
</dbReference>
<proteinExistence type="predicted"/>
<keyword evidence="3" id="KW-1185">Reference proteome</keyword>
<evidence type="ECO:0000256" key="2">
    <source>
        <dbReference type="SAM" id="SignalP"/>
    </source>
</evidence>
<evidence type="ECO:0000256" key="1">
    <source>
        <dbReference type="SAM" id="MobiDB-lite"/>
    </source>
</evidence>
<feature type="chain" id="PRO_5037745809" evidence="2">
    <location>
        <begin position="27"/>
        <end position="180"/>
    </location>
</feature>
<dbReference type="AlphaFoldDB" id="A0A979FQX1"/>
<feature type="signal peptide" evidence="2">
    <location>
        <begin position="1"/>
        <end position="26"/>
    </location>
</feature>
<dbReference type="GeneID" id="125178841"/>
<dbReference type="Proteomes" id="UP000694843">
    <property type="component" value="Unplaced"/>
</dbReference>